<dbReference type="Proteomes" id="UP001596028">
    <property type="component" value="Unassembled WGS sequence"/>
</dbReference>
<name>A0ABV9FCK3_9BACL</name>
<dbReference type="Pfam" id="PF01973">
    <property type="entry name" value="MptE-like"/>
    <property type="match status" value="1"/>
</dbReference>
<feature type="domain" description="6-hydroxymethylpterin diphosphokinase MptE-like" evidence="2">
    <location>
        <begin position="208"/>
        <end position="378"/>
    </location>
</feature>
<protein>
    <submittedName>
        <fullName evidence="4">Motility associated factor glycosyltransferase family protein</fullName>
    </submittedName>
</protein>
<sequence>MKTYAADNLMFLREQYPAIYNVVRNRSIHADRFRREETRGGSPNLVVQDGSTETYLYSKYDPILECERWAATLPESIRSASDVLLVGVGLGYHALALAVAYPDKRLYLYEPDIEMFIAAVETIDLRPLLKNKQIALFAVGDEESVKVKFLVGVFKAMTGTLGVSVPPPHRKLLPQLEADWGERVSKVAHGYSTDVNTIAHHTEEWIENVFVNLKRNFRTPNFYPLKGVCEGIPAVIAGSGPSLGIEAERLRELQDKAFIIAAGTAAAALLHLGITPHLIVSMDPGEPNRRAFAAIDASAIPFLYFTTIKHSVIKDDHSPYLMHGYLSVDRLSQHLMEVKPEDGLLVSTSSVTGTAIQIASFLGCPEITFIGQDFSYPNDQIYAEGVSYLGQHIVDRRLKESQLTVRNVKGGLNRTNASMNNLRQDVEFVMEVFPHVKFYNASPVGAVIEHAEPRPLSDTVKEPAALEVSAAWFKERMAERLKLYPEERRQAMEKRALDMHKNLQQLEKELARIERLMSQPSQREAHIWLGQFEAHWKKIVDHALFQDVLSFYLTKEKDHAERYWGEMYKETNQAKKQELLKFCTRPLVQGLRKLTPQLLEGLGGLYGENVHSGKI</sequence>
<keyword evidence="5" id="KW-1185">Reference proteome</keyword>
<dbReference type="InterPro" id="IPR002826">
    <property type="entry name" value="MptE-like"/>
</dbReference>
<feature type="domain" description="Glycosyltransferase Maf N-terminal" evidence="3">
    <location>
        <begin position="73"/>
        <end position="132"/>
    </location>
</feature>
<reference evidence="5" key="1">
    <citation type="journal article" date="2019" name="Int. J. Syst. Evol. Microbiol.">
        <title>The Global Catalogue of Microorganisms (GCM) 10K type strain sequencing project: providing services to taxonomists for standard genome sequencing and annotation.</title>
        <authorList>
            <consortium name="The Broad Institute Genomics Platform"/>
            <consortium name="The Broad Institute Genome Sequencing Center for Infectious Disease"/>
            <person name="Wu L."/>
            <person name="Ma J."/>
        </authorList>
    </citation>
    <scope>NUCLEOTIDE SEQUENCE [LARGE SCALE GENOMIC DNA]</scope>
    <source>
        <strain evidence="5">CCUG 49571</strain>
    </source>
</reference>
<dbReference type="InterPro" id="IPR045376">
    <property type="entry name" value="Maf_N"/>
</dbReference>
<evidence type="ECO:0000313" key="4">
    <source>
        <dbReference type="EMBL" id="MFC4599657.1"/>
    </source>
</evidence>
<accession>A0ABV9FCK3</accession>
<feature type="coiled-coil region" evidence="1">
    <location>
        <begin position="489"/>
        <end position="523"/>
    </location>
</feature>
<dbReference type="InterPro" id="IPR029063">
    <property type="entry name" value="SAM-dependent_MTases_sf"/>
</dbReference>
<dbReference type="PANTHER" id="PTHR41786">
    <property type="entry name" value="MOTILITY ACCESSORY FACTOR MAF"/>
    <property type="match status" value="1"/>
</dbReference>
<evidence type="ECO:0000259" key="3">
    <source>
        <dbReference type="Pfam" id="PF20157"/>
    </source>
</evidence>
<dbReference type="RefSeq" id="WP_378097871.1">
    <property type="nucleotide sequence ID" value="NZ_JBHSEP010000011.1"/>
</dbReference>
<evidence type="ECO:0000313" key="5">
    <source>
        <dbReference type="Proteomes" id="UP001596028"/>
    </source>
</evidence>
<comment type="caution">
    <text evidence="4">The sequence shown here is derived from an EMBL/GenBank/DDBJ whole genome shotgun (WGS) entry which is preliminary data.</text>
</comment>
<dbReference type="PANTHER" id="PTHR41786:SF1">
    <property type="entry name" value="6-HYDROXYMETHYLPTERIN DIPHOSPHOKINASE MPTE-LIKE DOMAIN-CONTAINING PROTEIN"/>
    <property type="match status" value="1"/>
</dbReference>
<keyword evidence="1" id="KW-0175">Coiled coil</keyword>
<dbReference type="SUPFAM" id="SSF53335">
    <property type="entry name" value="S-adenosyl-L-methionine-dependent methyltransferases"/>
    <property type="match status" value="1"/>
</dbReference>
<dbReference type="EMBL" id="JBHSEP010000011">
    <property type="protein sequence ID" value="MFC4599657.1"/>
    <property type="molecule type" value="Genomic_DNA"/>
</dbReference>
<organism evidence="4 5">
    <name type="scientific">Cohnella hongkongensis</name>
    <dbReference type="NCBI Taxonomy" id="178337"/>
    <lineage>
        <taxon>Bacteria</taxon>
        <taxon>Bacillati</taxon>
        <taxon>Bacillota</taxon>
        <taxon>Bacilli</taxon>
        <taxon>Bacillales</taxon>
        <taxon>Paenibacillaceae</taxon>
        <taxon>Cohnella</taxon>
    </lineage>
</organism>
<gene>
    <name evidence="4" type="ORF">ACFO3S_15500</name>
</gene>
<evidence type="ECO:0000259" key="2">
    <source>
        <dbReference type="Pfam" id="PF01973"/>
    </source>
</evidence>
<dbReference type="Pfam" id="PF20157">
    <property type="entry name" value="Maf_flag10_N"/>
    <property type="match status" value="1"/>
</dbReference>
<evidence type="ECO:0000256" key="1">
    <source>
        <dbReference type="SAM" id="Coils"/>
    </source>
</evidence>
<proteinExistence type="predicted"/>